<reference evidence="2" key="1">
    <citation type="journal article" date="2019" name="Int. J. Syst. Evol. Microbiol.">
        <title>The Global Catalogue of Microorganisms (GCM) 10K type strain sequencing project: providing services to taxonomists for standard genome sequencing and annotation.</title>
        <authorList>
            <consortium name="The Broad Institute Genomics Platform"/>
            <consortium name="The Broad Institute Genome Sequencing Center for Infectious Disease"/>
            <person name="Wu L."/>
            <person name="Ma J."/>
        </authorList>
    </citation>
    <scope>NUCLEOTIDE SEQUENCE [LARGE SCALE GENOMIC DNA]</scope>
    <source>
        <strain evidence="2">JCM 11650</strain>
    </source>
</reference>
<evidence type="ECO:0008006" key="3">
    <source>
        <dbReference type="Google" id="ProtNLM"/>
    </source>
</evidence>
<evidence type="ECO:0000313" key="2">
    <source>
        <dbReference type="Proteomes" id="UP001597280"/>
    </source>
</evidence>
<protein>
    <recommendedName>
        <fullName evidence="3">5-carboxymethyl-2-hydroxymuconate isomerase</fullName>
    </recommendedName>
</protein>
<sequence length="112" mass="12158">MPSYRLHVPLGALRPGVHPPDLLDQAALALGSRHVVERTDVEAPLVHGRRVGRIVLRFLVEDGSREEQDEQARAALAAVLEHLEVSGAEVAPLDALLLTRGAHGRFTPIPWG</sequence>
<name>A0ABW4PTL1_9MICO</name>
<gene>
    <name evidence="1" type="ORF">ACFSDA_00180</name>
</gene>
<dbReference type="EMBL" id="JBHUFL010000001">
    <property type="protein sequence ID" value="MFD1833475.1"/>
    <property type="molecule type" value="Genomic_DNA"/>
</dbReference>
<dbReference type="RefSeq" id="WP_343903235.1">
    <property type="nucleotide sequence ID" value="NZ_BAAAIS010000001.1"/>
</dbReference>
<keyword evidence="2" id="KW-1185">Reference proteome</keyword>
<proteinExistence type="predicted"/>
<accession>A0ABW4PTL1</accession>
<dbReference type="Proteomes" id="UP001597280">
    <property type="component" value="Unassembled WGS sequence"/>
</dbReference>
<organism evidence="1 2">
    <name type="scientific">Brachybacterium rhamnosum</name>
    <dbReference type="NCBI Taxonomy" id="173361"/>
    <lineage>
        <taxon>Bacteria</taxon>
        <taxon>Bacillati</taxon>
        <taxon>Actinomycetota</taxon>
        <taxon>Actinomycetes</taxon>
        <taxon>Micrococcales</taxon>
        <taxon>Dermabacteraceae</taxon>
        <taxon>Brachybacterium</taxon>
    </lineage>
</organism>
<comment type="caution">
    <text evidence="1">The sequence shown here is derived from an EMBL/GenBank/DDBJ whole genome shotgun (WGS) entry which is preliminary data.</text>
</comment>
<evidence type="ECO:0000313" key="1">
    <source>
        <dbReference type="EMBL" id="MFD1833475.1"/>
    </source>
</evidence>